<dbReference type="SMART" id="SM00073">
    <property type="entry name" value="HPT"/>
    <property type="match status" value="4"/>
</dbReference>
<feature type="modified residue" description="Phosphohistidine" evidence="9">
    <location>
        <position position="1300"/>
    </location>
</feature>
<dbReference type="SMART" id="SM00448">
    <property type="entry name" value="REC"/>
    <property type="match status" value="1"/>
</dbReference>
<dbReference type="InterPro" id="IPR036641">
    <property type="entry name" value="HPT_dom_sf"/>
</dbReference>
<evidence type="ECO:0000259" key="13">
    <source>
        <dbReference type="PROSITE" id="PS50109"/>
    </source>
</evidence>
<dbReference type="SUPFAM" id="SSF47226">
    <property type="entry name" value="Histidine-containing phosphotransfer domain, HPT domain"/>
    <property type="match status" value="4"/>
</dbReference>
<evidence type="ECO:0000256" key="7">
    <source>
        <dbReference type="ARBA" id="ARBA00023012"/>
    </source>
</evidence>
<comment type="function">
    <text evidence="8">Involved in the transmission of sensory signals from the chemoreceptors to the flagellar motors. CheA is autophosphorylated; it can transfer its phosphate group to either CheB or CheY.</text>
</comment>
<dbReference type="InterPro" id="IPR005467">
    <property type="entry name" value="His_kinase_dom"/>
</dbReference>
<keyword evidence="7" id="KW-0902">Two-component regulatory system</keyword>
<feature type="domain" description="Response regulatory" evidence="14">
    <location>
        <begin position="1917"/>
        <end position="2033"/>
    </location>
</feature>
<feature type="compositionally biased region" description="Low complexity" evidence="12">
    <location>
        <begin position="1390"/>
        <end position="1412"/>
    </location>
</feature>
<dbReference type="CDD" id="cd00088">
    <property type="entry name" value="HPT"/>
    <property type="match status" value="2"/>
</dbReference>
<keyword evidence="11" id="KW-0175">Coiled coil</keyword>
<dbReference type="PANTHER" id="PTHR43395">
    <property type="entry name" value="SENSOR HISTIDINE KINASE CHEA"/>
    <property type="match status" value="1"/>
</dbReference>
<dbReference type="InterPro" id="IPR051315">
    <property type="entry name" value="Bact_Chemotaxis_CheA"/>
</dbReference>
<dbReference type="SUPFAM" id="SSF55874">
    <property type="entry name" value="ATPase domain of HSP90 chaperone/DNA topoisomerase II/histidine kinase"/>
    <property type="match status" value="1"/>
</dbReference>
<dbReference type="Pfam" id="PF26379">
    <property type="entry name" value="FimL_2nd"/>
    <property type="match status" value="1"/>
</dbReference>
<dbReference type="RefSeq" id="WP_014235767.1">
    <property type="nucleotide sequence ID" value="NC_016616.1"/>
</dbReference>
<feature type="region of interest" description="Disordered" evidence="12">
    <location>
        <begin position="946"/>
        <end position="965"/>
    </location>
</feature>
<feature type="coiled-coil region" evidence="11">
    <location>
        <begin position="1455"/>
        <end position="1489"/>
    </location>
</feature>
<evidence type="ECO:0000256" key="2">
    <source>
        <dbReference type="ARBA" id="ARBA00012438"/>
    </source>
</evidence>
<dbReference type="InterPro" id="IPR003594">
    <property type="entry name" value="HATPase_dom"/>
</dbReference>
<dbReference type="GO" id="GO:0000155">
    <property type="term" value="F:phosphorelay sensor kinase activity"/>
    <property type="evidence" value="ECO:0007669"/>
    <property type="project" value="InterPro"/>
</dbReference>
<dbReference type="EMBL" id="CP003153">
    <property type="protein sequence ID" value="AEV25066.1"/>
    <property type="molecule type" value="Genomic_DNA"/>
</dbReference>
<dbReference type="SUPFAM" id="SSF52172">
    <property type="entry name" value="CheY-like"/>
    <property type="match status" value="1"/>
</dbReference>
<dbReference type="InterPro" id="IPR058661">
    <property type="entry name" value="FimL_2nd"/>
</dbReference>
<dbReference type="GO" id="GO:0006935">
    <property type="term" value="P:chemotaxis"/>
    <property type="evidence" value="ECO:0007669"/>
    <property type="project" value="InterPro"/>
</dbReference>
<dbReference type="Gene3D" id="3.30.565.10">
    <property type="entry name" value="Histidine kinase-like ATPase, C-terminal domain"/>
    <property type="match status" value="1"/>
</dbReference>
<evidence type="ECO:0000256" key="10">
    <source>
        <dbReference type="PROSITE-ProRule" id="PRU00169"/>
    </source>
</evidence>
<dbReference type="KEGG" id="dsu:Dsui_0656"/>
<dbReference type="Pfam" id="PF02518">
    <property type="entry name" value="HATPase_c"/>
    <property type="match status" value="1"/>
</dbReference>
<evidence type="ECO:0000259" key="16">
    <source>
        <dbReference type="PROSITE" id="PS50894"/>
    </source>
</evidence>
<dbReference type="PANTHER" id="PTHR43395:SF8">
    <property type="entry name" value="HISTIDINE KINASE"/>
    <property type="match status" value="1"/>
</dbReference>
<comment type="catalytic activity">
    <reaction evidence="1">
        <text>ATP + protein L-histidine = ADP + protein N-phospho-L-histidine.</text>
        <dbReference type="EC" id="2.7.13.3"/>
    </reaction>
</comment>
<dbReference type="InterPro" id="IPR002545">
    <property type="entry name" value="CheW-lke_dom"/>
</dbReference>
<feature type="modified residue" description="Phosphohistidine" evidence="9">
    <location>
        <position position="1140"/>
    </location>
</feature>
<dbReference type="Gene3D" id="2.30.30.40">
    <property type="entry name" value="SH3 Domains"/>
    <property type="match status" value="1"/>
</dbReference>
<feature type="modified residue" description="4-aspartylphosphate" evidence="10">
    <location>
        <position position="1966"/>
    </location>
</feature>
<dbReference type="PRINTS" id="PR00344">
    <property type="entry name" value="BCTRLSENSOR"/>
</dbReference>
<evidence type="ECO:0000259" key="15">
    <source>
        <dbReference type="PROSITE" id="PS50851"/>
    </source>
</evidence>
<dbReference type="Pfam" id="PF01584">
    <property type="entry name" value="CheW"/>
    <property type="match status" value="1"/>
</dbReference>
<accession>G8QGI7</accession>
<protein>
    <recommendedName>
        <fullName evidence="3">Chemotaxis protein CheA</fullName>
        <ecNumber evidence="2">2.7.13.3</ecNumber>
    </recommendedName>
</protein>
<dbReference type="PROSITE" id="PS50851">
    <property type="entry name" value="CHEW"/>
    <property type="match status" value="1"/>
</dbReference>
<feature type="domain" description="Histidine kinase" evidence="13">
    <location>
        <begin position="1502"/>
        <end position="1754"/>
    </location>
</feature>
<keyword evidence="4 10" id="KW-0597">Phosphoprotein</keyword>
<sequence>MSAVTEFDVGPLTWVKGEIDAALERADQSLQQYLGGDRSDLSQIKFGRTHLHQVHGALAIVGLDGVTQFTEALEAFLADLESGKRPADDAAVDLVRRSLQAIRHYLDDLLNGEPNQPLRLWDLYQSVQQARGLERVNPTDLFFPDLAVRPPRRQAAALPPAELNKRLRAERSRFQRGLLAWLRGDRAGLALMRDAITAIEATQDLPAARSFWWVAQGFITALAEGAVTGENDIKQLCARIDLQIRRLIEGSRNFAERLMRDALYHVAVADSQDGVVSGLKQSFALGDLLPAVDGDGVIHATPAQELVLRRLREHIAAAEEAWGKFCAGTGSALPTFREQVGHLAQGAEQLGQHDFHRLCKALLGTANWLVEKPARHSEVMGMELATGILLAANAQENFEHLGQDFAHQVDVMVARLHACVSGQPAETGAEVPGLDEMSRRAQERLLNSQVAKEIQTNLVQIEQVLDAFFRDVSRRGDLAGLDMPLKQVTGALTILGQDAAVATLADCSARIARFSAPDYEPVEADFEAVASQLSALGFFVEALPRELAKGSADFSAFSRGLGPQGNREEEEVEEVVEAAAPSVEQELEKQKKETQALMEALKEQPADANLRQELKQNLESLQKDADLVADKALGQQAKAALSALEAAPHLDAAAPALDAALAEIKPQVAAAPAPSAETIKLTQASEEELDAELLSIFLEEAQEVLGTIGSHIGLLREQPHNVDFLTTIRRSFHTLKGSGRMVGLKDLGETAWAIEQVLNLWLRQEYDVSPELFALIEEAHVLFSAWVRYLETREGGAPDPAALVTKADTMRGAETPPAPVAEAAPASALPELSLEESTPFADLGLEVDLDGASVDLTPPAMEVMPVIASDMRDFMAEAEVPAVQETDAATALEAVPEIEELTLPELEEAPVAATADVDLALEELPALEEVTPAALDFDFDLGDAAPAPAAPEAASAMAEARPEAGLEAAAPSLDEEHELSGDLETLELPPLDDLGELEMPAAVEPLPEVAAADEPIALTELPAEPAVAAAPESSPLSLESEPALDIAFDGEVEAPSETVPDMAQEIELTPPAPAAQDILPELEAEEAPPPPRPTLKVSSTLYQIFMEEAQGHLEALQRQFGLLETDPEMPTAEPFTRAAHTLGSIAGTIGLDAINRLGRALEHALLRRDQSAHPASLEALEIIRLAISSLEEMVASVAAQQPPEPASHLADALDTLFPAALNDNGDGNEVPAVVSAGAPAAAPAAPPAPVQLKDDLDEQLLPIFLEEAQELTQSITEQLRLWHDDPHDADVARALARLLHTLKGSARMAGAMNLGELTHTLETRVEQAHKAGAAEAALIEEIQIAFDAIAQIVERLASGDTLDTPLPVELLALPETAEADLAPAMPETQAAPASAEMPAAVAQPERPAAEAPATVQVAAAEPEVDAAAASRATLRVRSDLMDRLVNEAGELSIARARIEGEMRSLKDSLLDLTENVIRLRRQLREVEIQAETQIQARTAEAEVAHAGFDPLEFDRFTRFQELTRMMAESVNDVATVQQNLLKNLDEANAAIIAQARLNRELQQSLMSVRMVPFSSQTERLHRIVRQTAKEVGKRANLEIVGGQVELDRGVLDKMVAPLEHMLRNSVAHGLESREGRLAAGKEEIGEIELKVAQEGNEIIITMADDGAGLDLQRIRAKAESQGLLAAGEEADDARLADLIFAPGFSTAGEVSQIAGRGVGMDVVRTEVTNLGGRLEMQSVAGKGLTFRIYLPLTLAVTQALIVRVGNRRYAIPSAMIAQVQEVKEQVLAGIRETGQVEWLGNRYPYHFLPHLLGEPQALPEARRLSWVLLLRSGTQRAAIQVDELFGNQEIVVKNVGPQLARVIGIAGATVLGDGQVLLILNPVALAARSEASVAVHTPAAPLESVPVEETPAQTLPTVMVVDDSLTVRKITSRLLSREGYHVLTAKDGVDGLEQLIDTMPDVLLVDIEMPRMDGFDFTRNVRADERLKHLPIIMITSRTADKHRNYAFEIGVNHYLGKPYQEDELLALVQEYTKRKRVH</sequence>
<dbReference type="SMART" id="SM00387">
    <property type="entry name" value="HATPase_c"/>
    <property type="match status" value="1"/>
</dbReference>
<feature type="domain" description="CheW-like" evidence="15">
    <location>
        <begin position="1756"/>
        <end position="1891"/>
    </location>
</feature>
<evidence type="ECO:0000256" key="11">
    <source>
        <dbReference type="SAM" id="Coils"/>
    </source>
</evidence>
<evidence type="ECO:0000256" key="5">
    <source>
        <dbReference type="ARBA" id="ARBA00022679"/>
    </source>
</evidence>
<dbReference type="InterPro" id="IPR011006">
    <property type="entry name" value="CheY-like_superfamily"/>
</dbReference>
<dbReference type="PROSITE" id="PS50894">
    <property type="entry name" value="HPT"/>
    <property type="match status" value="3"/>
</dbReference>
<feature type="domain" description="HPt" evidence="16">
    <location>
        <begin position="686"/>
        <end position="793"/>
    </location>
</feature>
<keyword evidence="6 17" id="KW-0418">Kinase</keyword>
<dbReference type="Gene3D" id="3.40.50.2300">
    <property type="match status" value="1"/>
</dbReference>
<dbReference type="InterPro" id="IPR001789">
    <property type="entry name" value="Sig_transdc_resp-reg_receiver"/>
</dbReference>
<dbReference type="SUPFAM" id="SSF50341">
    <property type="entry name" value="CheW-like"/>
    <property type="match status" value="1"/>
</dbReference>
<feature type="coiled-coil region" evidence="11">
    <location>
        <begin position="584"/>
        <end position="631"/>
    </location>
</feature>
<dbReference type="eggNOG" id="COG0643">
    <property type="taxonomic scope" value="Bacteria"/>
</dbReference>
<evidence type="ECO:0000256" key="1">
    <source>
        <dbReference type="ARBA" id="ARBA00000085"/>
    </source>
</evidence>
<evidence type="ECO:0000313" key="17">
    <source>
        <dbReference type="EMBL" id="AEV25066.1"/>
    </source>
</evidence>
<evidence type="ECO:0000256" key="9">
    <source>
        <dbReference type="PROSITE-ProRule" id="PRU00110"/>
    </source>
</evidence>
<feature type="modified residue" description="Phosphohistidine" evidence="9">
    <location>
        <position position="733"/>
    </location>
</feature>
<dbReference type="InterPro" id="IPR004358">
    <property type="entry name" value="Sig_transdc_His_kin-like_C"/>
</dbReference>
<dbReference type="InterPro" id="IPR008207">
    <property type="entry name" value="Sig_transdc_His_kin_Hpt_dom"/>
</dbReference>
<dbReference type="eggNOG" id="COG0784">
    <property type="taxonomic scope" value="Bacteria"/>
</dbReference>
<dbReference type="OrthoDB" id="9146932at2"/>
<evidence type="ECO:0000256" key="6">
    <source>
        <dbReference type="ARBA" id="ARBA00022777"/>
    </source>
</evidence>
<dbReference type="PROSITE" id="PS50109">
    <property type="entry name" value="HIS_KIN"/>
    <property type="match status" value="1"/>
</dbReference>
<organism evidence="17 18">
    <name type="scientific">Azospira oryzae (strain ATCC BAA-33 / DSM 13638 / PS)</name>
    <name type="common">Dechlorosoma suillum</name>
    <dbReference type="NCBI Taxonomy" id="640081"/>
    <lineage>
        <taxon>Bacteria</taxon>
        <taxon>Pseudomonadati</taxon>
        <taxon>Pseudomonadota</taxon>
        <taxon>Betaproteobacteria</taxon>
        <taxon>Rhodocyclales</taxon>
        <taxon>Rhodocyclaceae</taxon>
        <taxon>Azospira</taxon>
    </lineage>
</organism>
<dbReference type="Proteomes" id="UP000005633">
    <property type="component" value="Chromosome"/>
</dbReference>
<evidence type="ECO:0000313" key="18">
    <source>
        <dbReference type="Proteomes" id="UP000005633"/>
    </source>
</evidence>
<dbReference type="InterPro" id="IPR036890">
    <property type="entry name" value="HATPase_C_sf"/>
</dbReference>
<dbReference type="PROSITE" id="PS50110">
    <property type="entry name" value="RESPONSE_REGULATORY"/>
    <property type="match status" value="1"/>
</dbReference>
<feature type="domain" description="HPt" evidence="16">
    <location>
        <begin position="1094"/>
        <end position="1200"/>
    </location>
</feature>
<dbReference type="Pfam" id="PF01627">
    <property type="entry name" value="Hpt"/>
    <property type="match status" value="4"/>
</dbReference>
<evidence type="ECO:0000256" key="4">
    <source>
        <dbReference type="ARBA" id="ARBA00022553"/>
    </source>
</evidence>
<reference evidence="17 18" key="1">
    <citation type="journal article" date="2012" name="J. Bacteriol.">
        <title>Complete genome sequence of the anaerobic perchlorate-reducing bacterium Azospira suillum strain PS.</title>
        <authorList>
            <person name="Byrne-Bailey K.G."/>
            <person name="Coates J.D."/>
        </authorList>
    </citation>
    <scope>NUCLEOTIDE SEQUENCE [LARGE SCALE GENOMIC DNA]</scope>
    <source>
        <strain evidence="18">ATCC BAA-33 / DSM 13638 / PS</strain>
    </source>
</reference>
<dbReference type="Pfam" id="PF00072">
    <property type="entry name" value="Response_reg"/>
    <property type="match status" value="1"/>
</dbReference>
<evidence type="ECO:0000259" key="14">
    <source>
        <dbReference type="PROSITE" id="PS50110"/>
    </source>
</evidence>
<dbReference type="Gene3D" id="1.20.120.160">
    <property type="entry name" value="HPT domain"/>
    <property type="match status" value="4"/>
</dbReference>
<dbReference type="InterPro" id="IPR036061">
    <property type="entry name" value="CheW-like_dom_sf"/>
</dbReference>
<keyword evidence="5" id="KW-0808">Transferase</keyword>
<dbReference type="InterPro" id="IPR004105">
    <property type="entry name" value="CheA-like_dim"/>
</dbReference>
<dbReference type="FunFam" id="3.30.565.10:FF:000016">
    <property type="entry name" value="Chemotaxis protein CheA, putative"/>
    <property type="match status" value="1"/>
</dbReference>
<feature type="domain" description="HPt" evidence="16">
    <location>
        <begin position="1253"/>
        <end position="1356"/>
    </location>
</feature>
<evidence type="ECO:0000256" key="12">
    <source>
        <dbReference type="SAM" id="MobiDB-lite"/>
    </source>
</evidence>
<gene>
    <name evidence="17" type="ordered locus">Dsui_0656</name>
</gene>
<dbReference type="HOGENOM" id="CLU_000650_0_1_4"/>
<dbReference type="EC" id="2.7.13.3" evidence="2"/>
<proteinExistence type="predicted"/>
<evidence type="ECO:0000256" key="8">
    <source>
        <dbReference type="ARBA" id="ARBA00035100"/>
    </source>
</evidence>
<evidence type="ECO:0000256" key="3">
    <source>
        <dbReference type="ARBA" id="ARBA00021495"/>
    </source>
</evidence>
<dbReference type="SMART" id="SM01231">
    <property type="entry name" value="H-kinase_dim"/>
    <property type="match status" value="1"/>
</dbReference>
<name>G8QGI7_AZOOP</name>
<feature type="region of interest" description="Disordered" evidence="12">
    <location>
        <begin position="1386"/>
        <end position="1412"/>
    </location>
</feature>
<dbReference type="SMART" id="SM00260">
    <property type="entry name" value="CheW"/>
    <property type="match status" value="1"/>
</dbReference>
<dbReference type="STRING" id="640081.Dsui_0656"/>
<dbReference type="eggNOG" id="COG2198">
    <property type="taxonomic scope" value="Bacteria"/>
</dbReference>
<feature type="compositionally biased region" description="Low complexity" evidence="12">
    <location>
        <begin position="946"/>
        <end position="959"/>
    </location>
</feature>
<dbReference type="GO" id="GO:0005737">
    <property type="term" value="C:cytoplasm"/>
    <property type="evidence" value="ECO:0007669"/>
    <property type="project" value="InterPro"/>
</dbReference>